<dbReference type="Pfam" id="PF05236">
    <property type="entry name" value="TAF4"/>
    <property type="match status" value="1"/>
</dbReference>
<feature type="compositionally biased region" description="Polar residues" evidence="9">
    <location>
        <begin position="42"/>
        <end position="52"/>
    </location>
</feature>
<evidence type="ECO:0000256" key="7">
    <source>
        <dbReference type="ARBA" id="ARBA00025346"/>
    </source>
</evidence>
<keyword evidence="12" id="KW-1185">Reference proteome</keyword>
<evidence type="ECO:0000256" key="5">
    <source>
        <dbReference type="ARBA" id="ARBA00023163"/>
    </source>
</evidence>
<sequence length="622" mass="67059">MAQPQQQQYPMPSAFSPPPGSSPTTTQQYPVPPSKRQRLSPIPSSQPGSPYVQSPYMMSPNTSTTSASASPHFTNVQLPNVYNTPYSNGHTTSPMTLTLPQSNHQHPQQLQHQNSMNFNANQPSQQSTYNNFAPPMATPQGTGTMGPPSKPVEKEKEDGIDVMDVLGGTGVNLREEEQYTFQMYNSSFNSQLSGSQSGTISSGHSYTQFPPGDEASFYGAGPANAAGERANVKDQDEFHKKAADKAWHDAAHNLAVSRQKELNNPFLQVHQLQKKMEKMTREHGLALNMDTKGTMGYFKVPNQFPLKEVRVSTTMGPDAAFVSTSGGFIPADSMLVDQVALLSIATKHRLRGLVEDAAKLAKARQTGSHGIVPEEWADVAVPSDLASSTVASEGGPRYGWESAVSPHSNPRKRSFSAANKSATPITGSKITNEVVAALRAEALKERDFEEARLRKRSEQAGGGAQRQASVVPGTPGSIAPEVIEKAPTKKEQKKKAEAKVNEALTHTSANTTASQFLGGRGMFGKTKKYSWMTPGAGGSASGASTPGRINTQGLPGTPGGGGPPPVEKYTVDGVRRLGQWREDKEKGRDIQMRDWISVLEADGRAKKTLQKAYLHLDHSDPK</sequence>
<dbReference type="Proteomes" id="UP000070700">
    <property type="component" value="Unassembled WGS sequence"/>
</dbReference>
<evidence type="ECO:0000256" key="8">
    <source>
        <dbReference type="ARBA" id="ARBA00031747"/>
    </source>
</evidence>
<comment type="subcellular location">
    <subcellularLocation>
        <location evidence="1">Nucleus</location>
    </subcellularLocation>
</comment>
<feature type="region of interest" description="Disordered" evidence="9">
    <location>
        <begin position="387"/>
        <end position="423"/>
    </location>
</feature>
<evidence type="ECO:0000313" key="11">
    <source>
        <dbReference type="EMBL" id="KUJ21819.1"/>
    </source>
</evidence>
<feature type="region of interest" description="Disordered" evidence="9">
    <location>
        <begin position="190"/>
        <end position="223"/>
    </location>
</feature>
<feature type="region of interest" description="Disordered" evidence="9">
    <location>
        <begin position="452"/>
        <end position="506"/>
    </location>
</feature>
<dbReference type="RefSeq" id="XP_018076174.1">
    <property type="nucleotide sequence ID" value="XM_018210495.1"/>
</dbReference>
<evidence type="ECO:0000256" key="9">
    <source>
        <dbReference type="SAM" id="MobiDB-lite"/>
    </source>
</evidence>
<feature type="compositionally biased region" description="Polar residues" evidence="9">
    <location>
        <begin position="199"/>
        <end position="208"/>
    </location>
</feature>
<keyword evidence="6" id="KW-0539">Nucleus</keyword>
<feature type="compositionally biased region" description="Basic and acidic residues" evidence="9">
    <location>
        <begin position="482"/>
        <end position="500"/>
    </location>
</feature>
<dbReference type="InterPro" id="IPR007900">
    <property type="entry name" value="TAF4_C"/>
</dbReference>
<feature type="region of interest" description="Disordered" evidence="9">
    <location>
        <begin position="551"/>
        <end position="573"/>
    </location>
</feature>
<evidence type="ECO:0000256" key="2">
    <source>
        <dbReference type="ARBA" id="ARBA00006178"/>
    </source>
</evidence>
<protein>
    <recommendedName>
        <fullName evidence="3">Transcription initiation factor TFIID subunit 4</fullName>
    </recommendedName>
    <alternativeName>
        <fullName evidence="8">TBP-associated factor 4</fullName>
    </alternativeName>
</protein>
<reference evidence="11 12" key="1">
    <citation type="submission" date="2015-10" db="EMBL/GenBank/DDBJ databases">
        <title>Full genome of DAOMC 229536 Phialocephala scopiformis, a fungal endophyte of spruce producing the potent anti-insectan compound rugulosin.</title>
        <authorList>
            <consortium name="DOE Joint Genome Institute"/>
            <person name="Walker A.K."/>
            <person name="Frasz S.L."/>
            <person name="Seifert K.A."/>
            <person name="Miller J.D."/>
            <person name="Mondo S.J."/>
            <person name="Labutti K."/>
            <person name="Lipzen A."/>
            <person name="Dockter R."/>
            <person name="Kennedy M."/>
            <person name="Grigoriev I.V."/>
            <person name="Spatafora J.W."/>
        </authorList>
    </citation>
    <scope>NUCLEOTIDE SEQUENCE [LARGE SCALE GENOMIC DNA]</scope>
    <source>
        <strain evidence="11 12">CBS 120377</strain>
    </source>
</reference>
<dbReference type="OrthoDB" id="21060at2759"/>
<accession>A0A194XP14</accession>
<evidence type="ECO:0000256" key="3">
    <source>
        <dbReference type="ARBA" id="ARBA00017306"/>
    </source>
</evidence>
<evidence type="ECO:0000256" key="1">
    <source>
        <dbReference type="ARBA" id="ARBA00004123"/>
    </source>
</evidence>
<proteinExistence type="inferred from homology"/>
<dbReference type="AlphaFoldDB" id="A0A194XP14"/>
<gene>
    <name evidence="11" type="ORF">LY89DRAFT_608352</name>
</gene>
<dbReference type="GeneID" id="28820221"/>
<evidence type="ECO:0000259" key="10">
    <source>
        <dbReference type="Pfam" id="PF05236"/>
    </source>
</evidence>
<feature type="compositionally biased region" description="Low complexity" evidence="9">
    <location>
        <begin position="1"/>
        <end position="14"/>
    </location>
</feature>
<keyword evidence="4" id="KW-0805">Transcription regulation</keyword>
<organism evidence="11 12">
    <name type="scientific">Mollisia scopiformis</name>
    <name type="common">Conifer needle endophyte fungus</name>
    <name type="synonym">Phialocephala scopiformis</name>
    <dbReference type="NCBI Taxonomy" id="149040"/>
    <lineage>
        <taxon>Eukaryota</taxon>
        <taxon>Fungi</taxon>
        <taxon>Dikarya</taxon>
        <taxon>Ascomycota</taxon>
        <taxon>Pezizomycotina</taxon>
        <taxon>Leotiomycetes</taxon>
        <taxon>Helotiales</taxon>
        <taxon>Mollisiaceae</taxon>
        <taxon>Mollisia</taxon>
    </lineage>
</organism>
<dbReference type="EMBL" id="KQ947407">
    <property type="protein sequence ID" value="KUJ21819.1"/>
    <property type="molecule type" value="Genomic_DNA"/>
</dbReference>
<feature type="region of interest" description="Disordered" evidence="9">
    <location>
        <begin position="132"/>
        <end position="156"/>
    </location>
</feature>
<feature type="region of interest" description="Disordered" evidence="9">
    <location>
        <begin position="1"/>
        <end position="72"/>
    </location>
</feature>
<comment type="function">
    <text evidence="7">Functions as a component of the DNA-binding general transcription factor complex TFIID. Binding of TFIID to a promoter (with or without TATA element) is the initial step in pre-initiation complex (PIC) formation. TFIID plays a key role in the regulation of gene expression by RNA polymerase II through different activities such as transcription activator interaction, core promoter recognition and selectivity, TFIIA and TFIIB interaction, chromatin modification (histone acetylation by TAF1), facilitation of DNA opening and initiation of transcription.</text>
</comment>
<keyword evidence="5" id="KW-0804">Transcription</keyword>
<feature type="domain" description="Transcription initiation factor TFIID component TAF4 C-terminal" evidence="10">
    <location>
        <begin position="336"/>
        <end position="611"/>
    </location>
</feature>
<dbReference type="GO" id="GO:0006352">
    <property type="term" value="P:DNA-templated transcription initiation"/>
    <property type="evidence" value="ECO:0007669"/>
    <property type="project" value="InterPro"/>
</dbReference>
<dbReference type="InParanoid" id="A0A194XP14"/>
<evidence type="ECO:0000313" key="12">
    <source>
        <dbReference type="Proteomes" id="UP000070700"/>
    </source>
</evidence>
<comment type="similarity">
    <text evidence="2">Belongs to the TAF4 family.</text>
</comment>
<dbReference type="STRING" id="149040.A0A194XP14"/>
<dbReference type="KEGG" id="psco:LY89DRAFT_608352"/>
<evidence type="ECO:0000256" key="4">
    <source>
        <dbReference type="ARBA" id="ARBA00023015"/>
    </source>
</evidence>
<evidence type="ECO:0000256" key="6">
    <source>
        <dbReference type="ARBA" id="ARBA00023242"/>
    </source>
</evidence>
<dbReference type="GO" id="GO:0005669">
    <property type="term" value="C:transcription factor TFIID complex"/>
    <property type="evidence" value="ECO:0007669"/>
    <property type="project" value="InterPro"/>
</dbReference>
<name>A0A194XP14_MOLSC</name>